<gene>
    <name evidence="1" type="ORF">DPEC_G00230240</name>
</gene>
<comment type="caution">
    <text evidence="1">The sequence shown here is derived from an EMBL/GenBank/DDBJ whole genome shotgun (WGS) entry which is preliminary data.</text>
</comment>
<keyword evidence="2" id="KW-1185">Reference proteome</keyword>
<organism evidence="1 2">
    <name type="scientific">Dallia pectoralis</name>
    <name type="common">Alaska blackfish</name>
    <dbReference type="NCBI Taxonomy" id="75939"/>
    <lineage>
        <taxon>Eukaryota</taxon>
        <taxon>Metazoa</taxon>
        <taxon>Chordata</taxon>
        <taxon>Craniata</taxon>
        <taxon>Vertebrata</taxon>
        <taxon>Euteleostomi</taxon>
        <taxon>Actinopterygii</taxon>
        <taxon>Neopterygii</taxon>
        <taxon>Teleostei</taxon>
        <taxon>Protacanthopterygii</taxon>
        <taxon>Esociformes</taxon>
        <taxon>Umbridae</taxon>
        <taxon>Dallia</taxon>
    </lineage>
</organism>
<evidence type="ECO:0000313" key="1">
    <source>
        <dbReference type="EMBL" id="KAJ7997557.1"/>
    </source>
</evidence>
<name>A0ACC2G1P2_DALPE</name>
<protein>
    <submittedName>
        <fullName evidence="1">Uncharacterized protein</fullName>
    </submittedName>
</protein>
<dbReference type="EMBL" id="CM055746">
    <property type="protein sequence ID" value="KAJ7997557.1"/>
    <property type="molecule type" value="Genomic_DNA"/>
</dbReference>
<dbReference type="Proteomes" id="UP001157502">
    <property type="component" value="Chromosome 19"/>
</dbReference>
<sequence>MLSSGLRTRLLFLMKRPTPMIPVRRNQWSGNHIQIWMATGMHLFLEHDPRISVRVRPPGDEDAGFII</sequence>
<accession>A0ACC2G1P2</accession>
<evidence type="ECO:0000313" key="2">
    <source>
        <dbReference type="Proteomes" id="UP001157502"/>
    </source>
</evidence>
<reference evidence="1" key="1">
    <citation type="submission" date="2021-05" db="EMBL/GenBank/DDBJ databases">
        <authorList>
            <person name="Pan Q."/>
            <person name="Jouanno E."/>
            <person name="Zahm M."/>
            <person name="Klopp C."/>
            <person name="Cabau C."/>
            <person name="Louis A."/>
            <person name="Berthelot C."/>
            <person name="Parey E."/>
            <person name="Roest Crollius H."/>
            <person name="Montfort J."/>
            <person name="Robinson-Rechavi M."/>
            <person name="Bouchez O."/>
            <person name="Lampietro C."/>
            <person name="Lopez Roques C."/>
            <person name="Donnadieu C."/>
            <person name="Postlethwait J."/>
            <person name="Bobe J."/>
            <person name="Dillon D."/>
            <person name="Chandos A."/>
            <person name="von Hippel F."/>
            <person name="Guiguen Y."/>
        </authorList>
    </citation>
    <scope>NUCLEOTIDE SEQUENCE</scope>
    <source>
        <strain evidence="1">YG-Jan2019</strain>
    </source>
</reference>
<proteinExistence type="predicted"/>